<dbReference type="InterPro" id="IPR056637">
    <property type="entry name" value="DUF7735"/>
</dbReference>
<feature type="compositionally biased region" description="Polar residues" evidence="1">
    <location>
        <begin position="209"/>
        <end position="226"/>
    </location>
</feature>
<evidence type="ECO:0000313" key="5">
    <source>
        <dbReference type="Proteomes" id="UP000005206"/>
    </source>
</evidence>
<sequence length="251" mass="27039">MRSLTTLLLLSQAVATAELDYDVILPPQEPTVTKDPRECNFLNLHTYFSNPTPTGDLEDVLISYGDELNKDCPWTDRGIGGLKTCPYPAQSVWCAFSDYAPASILPAWAGHVSEASSWWGEHSSEIVEYASMCPKRWFNAMISVPYGWIALNNTIHWASCVVEAHATDGNKVLQASPLESTSATTGMRTSENGPKETAGAKGTARFEEATSSEGTARSTDSSSGVANQANGTGIWKIVGIGMAAMVVNWVL</sequence>
<dbReference type="VEuPathDB" id="FungiDB:NECHADRAFT_78503"/>
<dbReference type="AlphaFoldDB" id="C7ZLW7"/>
<dbReference type="InParanoid" id="C7ZLW7"/>
<accession>C7ZLW7</accession>
<proteinExistence type="predicted"/>
<keyword evidence="5" id="KW-1185">Reference proteome</keyword>
<dbReference type="OMA" id="PWICASD"/>
<keyword evidence="2" id="KW-0732">Signal</keyword>
<dbReference type="eggNOG" id="ENOG502RR3I">
    <property type="taxonomic scope" value="Eukaryota"/>
</dbReference>
<dbReference type="HOGENOM" id="CLU_064135_1_0_1"/>
<dbReference type="RefSeq" id="XP_003040682.1">
    <property type="nucleotide sequence ID" value="XM_003040636.1"/>
</dbReference>
<dbReference type="OrthoDB" id="4940591at2759"/>
<evidence type="ECO:0000313" key="4">
    <source>
        <dbReference type="EMBL" id="EEU34969.1"/>
    </source>
</evidence>
<organism evidence="4 5">
    <name type="scientific">Fusarium vanettenii (strain ATCC MYA-4622 / CBS 123669 / FGSC 9596 / NRRL 45880 / 77-13-4)</name>
    <name type="common">Fusarium solani subsp. pisi</name>
    <dbReference type="NCBI Taxonomy" id="660122"/>
    <lineage>
        <taxon>Eukaryota</taxon>
        <taxon>Fungi</taxon>
        <taxon>Dikarya</taxon>
        <taxon>Ascomycota</taxon>
        <taxon>Pezizomycotina</taxon>
        <taxon>Sordariomycetes</taxon>
        <taxon>Hypocreomycetidae</taxon>
        <taxon>Hypocreales</taxon>
        <taxon>Nectriaceae</taxon>
        <taxon>Fusarium</taxon>
        <taxon>Fusarium solani species complex</taxon>
        <taxon>Fusarium vanettenii</taxon>
    </lineage>
</organism>
<dbReference type="Proteomes" id="UP000005206">
    <property type="component" value="Chromosome 3"/>
</dbReference>
<protein>
    <recommendedName>
        <fullName evidence="3">DUF7735 domain-containing protein</fullName>
    </recommendedName>
</protein>
<evidence type="ECO:0000256" key="2">
    <source>
        <dbReference type="SAM" id="SignalP"/>
    </source>
</evidence>
<evidence type="ECO:0000259" key="3">
    <source>
        <dbReference type="Pfam" id="PF24870"/>
    </source>
</evidence>
<feature type="signal peptide" evidence="2">
    <location>
        <begin position="1"/>
        <end position="16"/>
    </location>
</feature>
<dbReference type="Pfam" id="PF24870">
    <property type="entry name" value="DUF7735"/>
    <property type="match status" value="1"/>
</dbReference>
<dbReference type="EMBL" id="GG698948">
    <property type="protein sequence ID" value="EEU34969.1"/>
    <property type="molecule type" value="Genomic_DNA"/>
</dbReference>
<feature type="compositionally biased region" description="Polar residues" evidence="1">
    <location>
        <begin position="177"/>
        <end position="192"/>
    </location>
</feature>
<reference evidence="4 5" key="1">
    <citation type="journal article" date="2009" name="PLoS Genet.">
        <title>The genome of Nectria haematococca: contribution of supernumerary chromosomes to gene expansion.</title>
        <authorList>
            <person name="Coleman J.J."/>
            <person name="Rounsley S.D."/>
            <person name="Rodriguez-Carres M."/>
            <person name="Kuo A."/>
            <person name="Wasmann C.C."/>
            <person name="Grimwood J."/>
            <person name="Schmutz J."/>
            <person name="Taga M."/>
            <person name="White G.J."/>
            <person name="Zhou S."/>
            <person name="Schwartz D.C."/>
            <person name="Freitag M."/>
            <person name="Ma L.J."/>
            <person name="Danchin E.G."/>
            <person name="Henrissat B."/>
            <person name="Coutinho P.M."/>
            <person name="Nelson D.R."/>
            <person name="Straney D."/>
            <person name="Napoli C.A."/>
            <person name="Barker B.M."/>
            <person name="Gribskov M."/>
            <person name="Rep M."/>
            <person name="Kroken S."/>
            <person name="Molnar I."/>
            <person name="Rensing C."/>
            <person name="Kennell J.C."/>
            <person name="Zamora J."/>
            <person name="Farman M.L."/>
            <person name="Selker E.U."/>
            <person name="Salamov A."/>
            <person name="Shapiro H."/>
            <person name="Pangilinan J."/>
            <person name="Lindquist E."/>
            <person name="Lamers C."/>
            <person name="Grigoriev I.V."/>
            <person name="Geiser D.M."/>
            <person name="Covert S.F."/>
            <person name="Temporini E."/>
            <person name="Vanetten H.D."/>
        </authorList>
    </citation>
    <scope>NUCLEOTIDE SEQUENCE [LARGE SCALE GENOMIC DNA]</scope>
    <source>
        <strain evidence="5">ATCC MYA-4622 / CBS 123669 / FGSC 9596 / NRRL 45880 / 77-13-4</strain>
    </source>
</reference>
<dbReference type="KEGG" id="nhe:NECHADRAFT_78503"/>
<name>C7ZLW7_FUSV7</name>
<feature type="domain" description="DUF7735" evidence="3">
    <location>
        <begin position="24"/>
        <end position="168"/>
    </location>
</feature>
<feature type="region of interest" description="Disordered" evidence="1">
    <location>
        <begin position="175"/>
        <end position="226"/>
    </location>
</feature>
<feature type="chain" id="PRO_5002989282" description="DUF7735 domain-containing protein" evidence="2">
    <location>
        <begin position="17"/>
        <end position="251"/>
    </location>
</feature>
<evidence type="ECO:0000256" key="1">
    <source>
        <dbReference type="SAM" id="MobiDB-lite"/>
    </source>
</evidence>
<dbReference type="GeneID" id="9679112"/>
<gene>
    <name evidence="4" type="ORF">NECHADRAFT_78503</name>
</gene>